<dbReference type="InterPro" id="IPR007867">
    <property type="entry name" value="GMC_OxRtase_C"/>
</dbReference>
<evidence type="ECO:0000256" key="5">
    <source>
        <dbReference type="ARBA" id="ARBA00022827"/>
    </source>
</evidence>
<evidence type="ECO:0000256" key="1">
    <source>
        <dbReference type="ARBA" id="ARBA00001974"/>
    </source>
</evidence>
<evidence type="ECO:0000256" key="3">
    <source>
        <dbReference type="ARBA" id="ARBA00022630"/>
    </source>
</evidence>
<dbReference type="Gene3D" id="3.30.560.10">
    <property type="entry name" value="Glucose Oxidase, domain 3"/>
    <property type="match status" value="1"/>
</dbReference>
<keyword evidence="6" id="KW-0560">Oxidoreductase</keyword>
<dbReference type="InterPro" id="IPR036188">
    <property type="entry name" value="FAD/NAD-bd_sf"/>
</dbReference>
<dbReference type="Pfam" id="PF05199">
    <property type="entry name" value="GMC_oxred_C"/>
    <property type="match status" value="1"/>
</dbReference>
<dbReference type="PIRSF" id="PIRSF000137">
    <property type="entry name" value="Alcohol_oxidase"/>
    <property type="match status" value="1"/>
</dbReference>
<dbReference type="Pfam" id="PF00732">
    <property type="entry name" value="GMC_oxred_N"/>
    <property type="match status" value="1"/>
</dbReference>
<dbReference type="PANTHER" id="PTHR11552">
    <property type="entry name" value="GLUCOSE-METHANOL-CHOLINE GMC OXIDOREDUCTASE"/>
    <property type="match status" value="1"/>
</dbReference>
<dbReference type="STRING" id="139420.A0A371D8D4"/>
<evidence type="ECO:0000256" key="8">
    <source>
        <dbReference type="PIRSR" id="PIRSR000137-2"/>
    </source>
</evidence>
<dbReference type="OrthoDB" id="269227at2759"/>
<dbReference type="SUPFAM" id="SSF54373">
    <property type="entry name" value="FAD-linked reductases, C-terminal domain"/>
    <property type="match status" value="1"/>
</dbReference>
<feature type="active site" description="Proton acceptor" evidence="7">
    <location>
        <position position="576"/>
    </location>
</feature>
<feature type="domain" description="Glucose-methanol-choline oxidoreductase N-terminal" evidence="9">
    <location>
        <begin position="286"/>
        <end position="300"/>
    </location>
</feature>
<sequence length="595" mass="63616">MTAHLTAEQFASTTFDYIIAGGGTAGLTLAARLSEDPAVTVGVLEAGDWDPNVVAINIPGLAGTLIGSASHDWGFTTVPQKYANGKQVPQPRGKGLGGCSLINIVIFDRGSAADYDAIEALGNPGWDWNGLLPYFKKSETALSPEPDHTARFRAAKVDSRWHGDSGPIVKSYARTFAFGPLLERVIDATAELGVPFNGDSDDGNKIGMSNLFTAVDSRTATRSYAGNAYFEANADRKNLFVLTSATVSRITFRDGSSPLQATGIEFLHGGKPYHAAVHKEVILSAGSLKTPQILELSGIGDEKLLRKFGITTLVDLPSDHVHAPVVYEIDPKYDTLDTAAEPEVVASYQQMYQTREGPLASSAASTFAFIPSKTFMSAEQQQAWKDSALSASEHVPSGLKKQYETQIRLFSDRSSPEAEIIPFPGMIPFLGLPPTPKARYITALAAVMHPLSRGTVHITSADPTAAPAIDPAYFSRPEDLDVLLASVKFSLAFFKTGPLADVVRTQAFPTPEEACSDDALKEYIKNTLGCVFHPVGTASMLPKEDGGVVDSELRVYGTANVRVVDASILPLQIAAHTQATVYAIAEKAADIIRGL</sequence>
<dbReference type="GO" id="GO:0050660">
    <property type="term" value="F:flavin adenine dinucleotide binding"/>
    <property type="evidence" value="ECO:0007669"/>
    <property type="project" value="InterPro"/>
</dbReference>
<evidence type="ECO:0000256" key="6">
    <source>
        <dbReference type="ARBA" id="ARBA00023002"/>
    </source>
</evidence>
<feature type="binding site" evidence="8">
    <location>
        <position position="247"/>
    </location>
    <ligand>
        <name>FAD</name>
        <dbReference type="ChEBI" id="CHEBI:57692"/>
    </ligand>
</feature>
<dbReference type="InterPro" id="IPR012132">
    <property type="entry name" value="GMC_OxRdtase"/>
</dbReference>
<organism evidence="10 11">
    <name type="scientific">Lentinus brumalis</name>
    <dbReference type="NCBI Taxonomy" id="2498619"/>
    <lineage>
        <taxon>Eukaryota</taxon>
        <taxon>Fungi</taxon>
        <taxon>Dikarya</taxon>
        <taxon>Basidiomycota</taxon>
        <taxon>Agaricomycotina</taxon>
        <taxon>Agaricomycetes</taxon>
        <taxon>Polyporales</taxon>
        <taxon>Polyporaceae</taxon>
        <taxon>Lentinus</taxon>
    </lineage>
</organism>
<evidence type="ECO:0000259" key="9">
    <source>
        <dbReference type="PROSITE" id="PS00624"/>
    </source>
</evidence>
<comment type="cofactor">
    <cofactor evidence="1 8">
        <name>FAD</name>
        <dbReference type="ChEBI" id="CHEBI:57692"/>
    </cofactor>
</comment>
<keyword evidence="4" id="KW-0732">Signal</keyword>
<keyword evidence="11" id="KW-1185">Reference proteome</keyword>
<dbReference type="InterPro" id="IPR000172">
    <property type="entry name" value="GMC_OxRdtase_N"/>
</dbReference>
<dbReference type="SUPFAM" id="SSF51905">
    <property type="entry name" value="FAD/NAD(P)-binding domain"/>
    <property type="match status" value="1"/>
</dbReference>
<name>A0A371D8D4_9APHY</name>
<dbReference type="GO" id="GO:0016614">
    <property type="term" value="F:oxidoreductase activity, acting on CH-OH group of donors"/>
    <property type="evidence" value="ECO:0007669"/>
    <property type="project" value="InterPro"/>
</dbReference>
<reference evidence="10 11" key="1">
    <citation type="journal article" date="2018" name="Biotechnol. Biofuels">
        <title>Integrative visual omics of the white-rot fungus Polyporus brumalis exposes the biotechnological potential of its oxidative enzymes for delignifying raw plant biomass.</title>
        <authorList>
            <person name="Miyauchi S."/>
            <person name="Rancon A."/>
            <person name="Drula E."/>
            <person name="Hage H."/>
            <person name="Chaduli D."/>
            <person name="Favel A."/>
            <person name="Grisel S."/>
            <person name="Henrissat B."/>
            <person name="Herpoel-Gimbert I."/>
            <person name="Ruiz-Duenas F.J."/>
            <person name="Chevret D."/>
            <person name="Hainaut M."/>
            <person name="Lin J."/>
            <person name="Wang M."/>
            <person name="Pangilinan J."/>
            <person name="Lipzen A."/>
            <person name="Lesage-Meessen L."/>
            <person name="Navarro D."/>
            <person name="Riley R."/>
            <person name="Grigoriev I.V."/>
            <person name="Zhou S."/>
            <person name="Raouche S."/>
            <person name="Rosso M.N."/>
        </authorList>
    </citation>
    <scope>NUCLEOTIDE SEQUENCE [LARGE SCALE GENOMIC DNA]</scope>
    <source>
        <strain evidence="10 11">BRFM 1820</strain>
    </source>
</reference>
<dbReference type="Proteomes" id="UP000256964">
    <property type="component" value="Unassembled WGS sequence"/>
</dbReference>
<evidence type="ECO:0000313" key="10">
    <source>
        <dbReference type="EMBL" id="RDX48804.1"/>
    </source>
</evidence>
<proteinExistence type="inferred from homology"/>
<accession>A0A371D8D4</accession>
<keyword evidence="3" id="KW-0285">Flavoprotein</keyword>
<evidence type="ECO:0000313" key="11">
    <source>
        <dbReference type="Proteomes" id="UP000256964"/>
    </source>
</evidence>
<evidence type="ECO:0000256" key="2">
    <source>
        <dbReference type="ARBA" id="ARBA00010790"/>
    </source>
</evidence>
<dbReference type="AlphaFoldDB" id="A0A371D8D4"/>
<dbReference type="Gene3D" id="3.50.50.60">
    <property type="entry name" value="FAD/NAD(P)-binding domain"/>
    <property type="match status" value="1"/>
</dbReference>
<evidence type="ECO:0000256" key="7">
    <source>
        <dbReference type="PIRSR" id="PIRSR000137-1"/>
    </source>
</evidence>
<gene>
    <name evidence="10" type="ORF">OH76DRAFT_1483602</name>
</gene>
<keyword evidence="5 8" id="KW-0274">FAD</keyword>
<dbReference type="PANTHER" id="PTHR11552:SF201">
    <property type="entry name" value="GLUCOSE-METHANOL-CHOLINE OXIDOREDUCTASE N-TERMINAL DOMAIN-CONTAINING PROTEIN"/>
    <property type="match status" value="1"/>
</dbReference>
<feature type="active site" description="Proton donor" evidence="7">
    <location>
        <position position="533"/>
    </location>
</feature>
<dbReference type="PROSITE" id="PS00624">
    <property type="entry name" value="GMC_OXRED_2"/>
    <property type="match status" value="1"/>
</dbReference>
<evidence type="ECO:0000256" key="4">
    <source>
        <dbReference type="ARBA" id="ARBA00022729"/>
    </source>
</evidence>
<comment type="similarity">
    <text evidence="2">Belongs to the GMC oxidoreductase family.</text>
</comment>
<protein>
    <submittedName>
        <fullName evidence="10">GMC oxidoreductase</fullName>
    </submittedName>
</protein>
<dbReference type="EMBL" id="KZ857409">
    <property type="protein sequence ID" value="RDX48804.1"/>
    <property type="molecule type" value="Genomic_DNA"/>
</dbReference>